<evidence type="ECO:0000256" key="2">
    <source>
        <dbReference type="ARBA" id="ARBA00022771"/>
    </source>
</evidence>
<evidence type="ECO:0000259" key="6">
    <source>
        <dbReference type="PROSITE" id="PS50089"/>
    </source>
</evidence>
<dbReference type="PANTHER" id="PTHR45931:SF3">
    <property type="entry name" value="RING ZINC FINGER-CONTAINING PROTEIN"/>
    <property type="match status" value="1"/>
</dbReference>
<keyword evidence="5" id="KW-1133">Transmembrane helix</keyword>
<sequence>LKASLPLLGVGFMTLFLSLCFCCYMWRLKKQGQKEMGYKEVRLIIHRNYSTNDSFQTCPVCLDDFSPKDKLAVCECTHIFHTKCLILWLNQSPTCPLC</sequence>
<accession>R7VHU7</accession>
<evidence type="ECO:0000256" key="5">
    <source>
        <dbReference type="SAM" id="Phobius"/>
    </source>
</evidence>
<dbReference type="InterPro" id="IPR001841">
    <property type="entry name" value="Znf_RING"/>
</dbReference>
<dbReference type="Gene3D" id="3.30.40.10">
    <property type="entry name" value="Zinc/RING finger domain, C3HC4 (zinc finger)"/>
    <property type="match status" value="1"/>
</dbReference>
<dbReference type="STRING" id="283909.R7VHU7"/>
<dbReference type="PANTHER" id="PTHR45931">
    <property type="entry name" value="SI:CH211-59O9.10"/>
    <property type="match status" value="1"/>
</dbReference>
<dbReference type="InterPro" id="IPR051834">
    <property type="entry name" value="RING_finger_E3_ligase"/>
</dbReference>
<dbReference type="InterPro" id="IPR013083">
    <property type="entry name" value="Znf_RING/FYVE/PHD"/>
</dbReference>
<evidence type="ECO:0000313" key="7">
    <source>
        <dbReference type="EMBL" id="ELU15265.1"/>
    </source>
</evidence>
<dbReference type="AlphaFoldDB" id="R7VHU7"/>
<evidence type="ECO:0000256" key="4">
    <source>
        <dbReference type="PROSITE-ProRule" id="PRU00175"/>
    </source>
</evidence>
<gene>
    <name evidence="7" type="ORF">CAPTEDRAFT_81238</name>
</gene>
<keyword evidence="2 4" id="KW-0863">Zinc-finger</keyword>
<name>R7VHU7_CAPTE</name>
<dbReference type="HOGENOM" id="CLU_160210_0_0_1"/>
<feature type="transmembrane region" description="Helical" evidence="5">
    <location>
        <begin position="6"/>
        <end position="26"/>
    </location>
</feature>
<keyword evidence="3" id="KW-0862">Zinc</keyword>
<feature type="domain" description="RING-type" evidence="6">
    <location>
        <begin position="58"/>
        <end position="98"/>
    </location>
</feature>
<proteinExistence type="predicted"/>
<keyword evidence="1" id="KW-0479">Metal-binding</keyword>
<dbReference type="GO" id="GO:0008270">
    <property type="term" value="F:zinc ion binding"/>
    <property type="evidence" value="ECO:0007669"/>
    <property type="project" value="UniProtKB-KW"/>
</dbReference>
<dbReference type="OMA" id="TITICPC"/>
<dbReference type="GO" id="GO:0006511">
    <property type="term" value="P:ubiquitin-dependent protein catabolic process"/>
    <property type="evidence" value="ECO:0007669"/>
    <property type="project" value="TreeGrafter"/>
</dbReference>
<feature type="non-terminal residue" evidence="7">
    <location>
        <position position="98"/>
    </location>
</feature>
<dbReference type="SMART" id="SM00184">
    <property type="entry name" value="RING"/>
    <property type="match status" value="1"/>
</dbReference>
<reference evidence="7" key="1">
    <citation type="journal article" date="2013" name="Nature">
        <title>Insights into bilaterian evolution from three spiralian genomes.</title>
        <authorList>
            <person name="Simakov O."/>
            <person name="Marletaz F."/>
            <person name="Cho S.J."/>
            <person name="Edsinger-Gonzales E."/>
            <person name="Havlak P."/>
            <person name="Hellsten U."/>
            <person name="Kuo D.H."/>
            <person name="Larsson T."/>
            <person name="Lv J."/>
            <person name="Arendt D."/>
            <person name="Savage R."/>
            <person name="Osoegawa K."/>
            <person name="de Jong P."/>
            <person name="Grimwood J."/>
            <person name="Chapman J.A."/>
            <person name="Shapiro H."/>
            <person name="Aerts A."/>
            <person name="Otillar R.P."/>
            <person name="Terry A.Y."/>
            <person name="Boore J.L."/>
            <person name="Grigoriev I.V."/>
            <person name="Lindberg D.R."/>
            <person name="Seaver E.C."/>
            <person name="Weisblat D.A."/>
            <person name="Putnam N.H."/>
            <person name="Rokhsar D.S."/>
        </authorList>
    </citation>
    <scope>NUCLEOTIDE SEQUENCE</scope>
    <source>
        <strain evidence="7">I ESC-2004</strain>
    </source>
</reference>
<keyword evidence="5" id="KW-0472">Membrane</keyword>
<dbReference type="EMBL" id="KB293877">
    <property type="protein sequence ID" value="ELU15265.1"/>
    <property type="molecule type" value="Genomic_DNA"/>
</dbReference>
<evidence type="ECO:0000256" key="3">
    <source>
        <dbReference type="ARBA" id="ARBA00022833"/>
    </source>
</evidence>
<organism evidence="7">
    <name type="scientific">Capitella teleta</name>
    <name type="common">Polychaete worm</name>
    <dbReference type="NCBI Taxonomy" id="283909"/>
    <lineage>
        <taxon>Eukaryota</taxon>
        <taxon>Metazoa</taxon>
        <taxon>Spiralia</taxon>
        <taxon>Lophotrochozoa</taxon>
        <taxon>Annelida</taxon>
        <taxon>Polychaeta</taxon>
        <taxon>Sedentaria</taxon>
        <taxon>Scolecida</taxon>
        <taxon>Capitellidae</taxon>
        <taxon>Capitella</taxon>
    </lineage>
</organism>
<feature type="non-terminal residue" evidence="7">
    <location>
        <position position="1"/>
    </location>
</feature>
<keyword evidence="5" id="KW-0812">Transmembrane</keyword>
<dbReference type="PROSITE" id="PS50089">
    <property type="entry name" value="ZF_RING_2"/>
    <property type="match status" value="1"/>
</dbReference>
<dbReference type="OrthoDB" id="290834at2759"/>
<dbReference type="Pfam" id="PF13639">
    <property type="entry name" value="zf-RING_2"/>
    <property type="match status" value="1"/>
</dbReference>
<dbReference type="GO" id="GO:0005634">
    <property type="term" value="C:nucleus"/>
    <property type="evidence" value="ECO:0007669"/>
    <property type="project" value="TreeGrafter"/>
</dbReference>
<evidence type="ECO:0000256" key="1">
    <source>
        <dbReference type="ARBA" id="ARBA00022723"/>
    </source>
</evidence>
<protein>
    <recommendedName>
        <fullName evidence="6">RING-type domain-containing protein</fullName>
    </recommendedName>
</protein>
<dbReference type="GO" id="GO:0061630">
    <property type="term" value="F:ubiquitin protein ligase activity"/>
    <property type="evidence" value="ECO:0007669"/>
    <property type="project" value="TreeGrafter"/>
</dbReference>
<dbReference type="SUPFAM" id="SSF57850">
    <property type="entry name" value="RING/U-box"/>
    <property type="match status" value="1"/>
</dbReference>